<organism evidence="2 3">
    <name type="scientific">Monoraphidium neglectum</name>
    <dbReference type="NCBI Taxonomy" id="145388"/>
    <lineage>
        <taxon>Eukaryota</taxon>
        <taxon>Viridiplantae</taxon>
        <taxon>Chlorophyta</taxon>
        <taxon>core chlorophytes</taxon>
        <taxon>Chlorophyceae</taxon>
        <taxon>CS clade</taxon>
        <taxon>Sphaeropleales</taxon>
        <taxon>Selenastraceae</taxon>
        <taxon>Monoraphidium</taxon>
    </lineage>
</organism>
<feature type="compositionally biased region" description="Pro residues" evidence="1">
    <location>
        <begin position="98"/>
        <end position="108"/>
    </location>
</feature>
<dbReference type="KEGG" id="mng:MNEG_10377"/>
<evidence type="ECO:0000256" key="1">
    <source>
        <dbReference type="SAM" id="MobiDB-lite"/>
    </source>
</evidence>
<proteinExistence type="predicted"/>
<reference evidence="2 3" key="1">
    <citation type="journal article" date="2013" name="BMC Genomics">
        <title>Reconstruction of the lipid metabolism for the microalga Monoraphidium neglectum from its genome sequence reveals characteristics suitable for biofuel production.</title>
        <authorList>
            <person name="Bogen C."/>
            <person name="Al-Dilaimi A."/>
            <person name="Albersmeier A."/>
            <person name="Wichmann J."/>
            <person name="Grundmann M."/>
            <person name="Rupp O."/>
            <person name="Lauersen K.J."/>
            <person name="Blifernez-Klassen O."/>
            <person name="Kalinowski J."/>
            <person name="Goesmann A."/>
            <person name="Mussgnug J.H."/>
            <person name="Kruse O."/>
        </authorList>
    </citation>
    <scope>NUCLEOTIDE SEQUENCE [LARGE SCALE GENOMIC DNA]</scope>
    <source>
        <strain evidence="2 3">SAG 48.87</strain>
    </source>
</reference>
<dbReference type="GeneID" id="25727533"/>
<feature type="region of interest" description="Disordered" evidence="1">
    <location>
        <begin position="82"/>
        <end position="130"/>
    </location>
</feature>
<gene>
    <name evidence="2" type="ORF">MNEG_10377</name>
</gene>
<accession>A0A0D2KPQ2</accession>
<dbReference type="EMBL" id="KK102508">
    <property type="protein sequence ID" value="KIY97583.1"/>
    <property type="molecule type" value="Genomic_DNA"/>
</dbReference>
<dbReference type="RefSeq" id="XP_013896603.1">
    <property type="nucleotide sequence ID" value="XM_014041149.1"/>
</dbReference>
<feature type="non-terminal residue" evidence="2">
    <location>
        <position position="1"/>
    </location>
</feature>
<feature type="region of interest" description="Disordered" evidence="1">
    <location>
        <begin position="39"/>
        <end position="59"/>
    </location>
</feature>
<evidence type="ECO:0000313" key="3">
    <source>
        <dbReference type="Proteomes" id="UP000054498"/>
    </source>
</evidence>
<name>A0A0D2KPQ2_9CHLO</name>
<sequence>LVKLTYELRIEAKAQGMLMDTTTLAAGVLICRDRPPVQPAGGWPAQARPPQPQGWDRPHVLGPALYAVNPHGAATNVTQGQMDELARRADAGDAAAPSAPPAPAPAPAGAPAEGAGWMGPQGNLGGGGGAGVAGYPAIR</sequence>
<dbReference type="Proteomes" id="UP000054498">
    <property type="component" value="Unassembled WGS sequence"/>
</dbReference>
<dbReference type="AlphaFoldDB" id="A0A0D2KPQ2"/>
<keyword evidence="3" id="KW-1185">Reference proteome</keyword>
<evidence type="ECO:0000313" key="2">
    <source>
        <dbReference type="EMBL" id="KIY97583.1"/>
    </source>
</evidence>
<protein>
    <submittedName>
        <fullName evidence="2">Uncharacterized protein</fullName>
    </submittedName>
</protein>
<feature type="compositionally biased region" description="Gly residues" evidence="1">
    <location>
        <begin position="116"/>
        <end position="130"/>
    </location>
</feature>